<dbReference type="PANTHER" id="PTHR30269">
    <property type="entry name" value="TRANSMEMBRANE PROTEIN YFCA"/>
    <property type="match status" value="1"/>
</dbReference>
<dbReference type="AlphaFoldDB" id="A0A2N9JCG1"/>
<feature type="transmembrane region" description="Helical" evidence="8">
    <location>
        <begin position="74"/>
        <end position="92"/>
    </location>
</feature>
<evidence type="ECO:0000313" key="9">
    <source>
        <dbReference type="EMBL" id="SPD85801.1"/>
    </source>
</evidence>
<dbReference type="Proteomes" id="UP000238164">
    <property type="component" value="Chromosome 1"/>
</dbReference>
<dbReference type="RefSeq" id="WP_105184950.1">
    <property type="nucleotide sequence ID" value="NZ_BAAAGO010000066.1"/>
</dbReference>
<keyword evidence="10" id="KW-1185">Reference proteome</keyword>
<dbReference type="Pfam" id="PF01925">
    <property type="entry name" value="TauE"/>
    <property type="match status" value="1"/>
</dbReference>
<evidence type="ECO:0000256" key="6">
    <source>
        <dbReference type="ARBA" id="ARBA00022989"/>
    </source>
</evidence>
<feature type="transmembrane region" description="Helical" evidence="8">
    <location>
        <begin position="192"/>
        <end position="211"/>
    </location>
</feature>
<evidence type="ECO:0000256" key="5">
    <source>
        <dbReference type="ARBA" id="ARBA00022692"/>
    </source>
</evidence>
<keyword evidence="6 8" id="KW-1133">Transmembrane helix</keyword>
<proteinExistence type="inferred from homology"/>
<dbReference type="KEGG" id="mgg:MPLG2_0765"/>
<dbReference type="PANTHER" id="PTHR30269:SF37">
    <property type="entry name" value="MEMBRANE TRANSPORTER PROTEIN"/>
    <property type="match status" value="1"/>
</dbReference>
<evidence type="ECO:0000256" key="3">
    <source>
        <dbReference type="ARBA" id="ARBA00022448"/>
    </source>
</evidence>
<comment type="similarity">
    <text evidence="2 8">Belongs to the 4-toluene sulfonate uptake permease (TSUP) (TC 2.A.102) family.</text>
</comment>
<dbReference type="InterPro" id="IPR052017">
    <property type="entry name" value="TSUP"/>
</dbReference>
<dbReference type="InterPro" id="IPR002781">
    <property type="entry name" value="TM_pro_TauE-like"/>
</dbReference>
<feature type="transmembrane region" description="Helical" evidence="8">
    <location>
        <begin position="98"/>
        <end position="118"/>
    </location>
</feature>
<dbReference type="GO" id="GO:0005886">
    <property type="term" value="C:plasma membrane"/>
    <property type="evidence" value="ECO:0007669"/>
    <property type="project" value="UniProtKB-SubCell"/>
</dbReference>
<organism evidence="9 10">
    <name type="scientific">Micropruina glycogenica</name>
    <dbReference type="NCBI Taxonomy" id="75385"/>
    <lineage>
        <taxon>Bacteria</taxon>
        <taxon>Bacillati</taxon>
        <taxon>Actinomycetota</taxon>
        <taxon>Actinomycetes</taxon>
        <taxon>Propionibacteriales</taxon>
        <taxon>Nocardioidaceae</taxon>
        <taxon>Micropruina</taxon>
    </lineage>
</organism>
<dbReference type="OrthoDB" id="3872971at2"/>
<accession>A0A2N9JCG1</accession>
<keyword evidence="4 8" id="KW-1003">Cell membrane</keyword>
<sequence length="243" mass="24886">MTLTAFALAGVGLVLFLGALVQRVTGMGMALVAAPLLVLLLGATTGVKTLQVIGLFTCLASAIVLRRDINLRRAGGLLLAAAIGLVPGVWVARTMPASWLNIMIGAITLIALAATALLRTLTLFQGTKGVVVAGSLSGFMNVTAGIGGPPIVVYAATTGWPHREYLATMQLYFTGLSILSLAGRGLPDLPPAGWVIAAGSATLGLVIGNLAHHRISDTLARRLVYVVAVAGSVATLVRGIMTL</sequence>
<reference evidence="9 10" key="1">
    <citation type="submission" date="2018-02" db="EMBL/GenBank/DDBJ databases">
        <authorList>
            <person name="Cohen D.B."/>
            <person name="Kent A.D."/>
        </authorList>
    </citation>
    <scope>NUCLEOTIDE SEQUENCE [LARGE SCALE GENOMIC DNA]</scope>
    <source>
        <strain evidence="9">1</strain>
    </source>
</reference>
<evidence type="ECO:0000256" key="1">
    <source>
        <dbReference type="ARBA" id="ARBA00004651"/>
    </source>
</evidence>
<evidence type="ECO:0000313" key="10">
    <source>
        <dbReference type="Proteomes" id="UP000238164"/>
    </source>
</evidence>
<keyword evidence="3" id="KW-0813">Transport</keyword>
<protein>
    <recommendedName>
        <fullName evidence="8">Probable membrane transporter protein</fullName>
    </recommendedName>
</protein>
<gene>
    <name evidence="9" type="ORF">MPLG2_0765</name>
</gene>
<feature type="transmembrane region" description="Helical" evidence="8">
    <location>
        <begin position="223"/>
        <end position="241"/>
    </location>
</feature>
<dbReference type="EMBL" id="LT985188">
    <property type="protein sequence ID" value="SPD85801.1"/>
    <property type="molecule type" value="Genomic_DNA"/>
</dbReference>
<keyword evidence="5 8" id="KW-0812">Transmembrane</keyword>
<evidence type="ECO:0000256" key="2">
    <source>
        <dbReference type="ARBA" id="ARBA00009142"/>
    </source>
</evidence>
<comment type="subcellular location">
    <subcellularLocation>
        <location evidence="1 8">Cell membrane</location>
        <topology evidence="1 8">Multi-pass membrane protein</topology>
    </subcellularLocation>
</comment>
<name>A0A2N9JCG1_9ACTN</name>
<evidence type="ECO:0000256" key="8">
    <source>
        <dbReference type="RuleBase" id="RU363041"/>
    </source>
</evidence>
<keyword evidence="7 8" id="KW-0472">Membrane</keyword>
<evidence type="ECO:0000256" key="4">
    <source>
        <dbReference type="ARBA" id="ARBA00022475"/>
    </source>
</evidence>
<evidence type="ECO:0000256" key="7">
    <source>
        <dbReference type="ARBA" id="ARBA00023136"/>
    </source>
</evidence>
<feature type="transmembrane region" description="Helical" evidence="8">
    <location>
        <begin position="36"/>
        <end position="62"/>
    </location>
</feature>